<dbReference type="CDD" id="cd13225">
    <property type="entry name" value="PH-like_bacteria"/>
    <property type="match status" value="1"/>
</dbReference>
<dbReference type="Gene3D" id="2.30.29.50">
    <property type="entry name" value="Bacterial Pleckstrin homology domain"/>
    <property type="match status" value="1"/>
</dbReference>
<reference evidence="3" key="1">
    <citation type="journal article" date="2019" name="Int. J. Syst. Evol. Microbiol.">
        <title>The Global Catalogue of Microorganisms (GCM) 10K type strain sequencing project: providing services to taxonomists for standard genome sequencing and annotation.</title>
        <authorList>
            <consortium name="The Broad Institute Genomics Platform"/>
            <consortium name="The Broad Institute Genome Sequencing Center for Infectious Disease"/>
            <person name="Wu L."/>
            <person name="Ma J."/>
        </authorList>
    </citation>
    <scope>NUCLEOTIDE SEQUENCE [LARGE SCALE GENOMIC DNA]</scope>
    <source>
        <strain evidence="3">JCM 4350</strain>
    </source>
</reference>
<dbReference type="InterPro" id="IPR037063">
    <property type="entry name" value="PHb_sf"/>
</dbReference>
<evidence type="ECO:0000259" key="1">
    <source>
        <dbReference type="Pfam" id="PF08000"/>
    </source>
</evidence>
<dbReference type="PANTHER" id="PTHR35796">
    <property type="entry name" value="HYPOTHETICAL CYTOSOLIC PROTEIN"/>
    <property type="match status" value="1"/>
</dbReference>
<dbReference type="RefSeq" id="WP_069740743.1">
    <property type="nucleotide sequence ID" value="NZ_BMSZ01000006.1"/>
</dbReference>
<evidence type="ECO:0000313" key="2">
    <source>
        <dbReference type="EMBL" id="GGS50580.1"/>
    </source>
</evidence>
<dbReference type="Proteomes" id="UP000659767">
    <property type="component" value="Unassembled WGS sequence"/>
</dbReference>
<sequence>MALFGNAHTIDPAAAQQDYARLLGQGEQVHAAFLLVRDSILFTDRRLILVDKQGITGKKVEYRSIPYRSITQFSVETAGTFDLEAELNIWVSGNAVPIQKTFTKGVDIYEVQAILAQSVAR</sequence>
<dbReference type="SUPFAM" id="SSF50729">
    <property type="entry name" value="PH domain-like"/>
    <property type="match status" value="1"/>
</dbReference>
<feature type="domain" description="Bacterial Pleckstrin homology" evidence="1">
    <location>
        <begin position="3"/>
        <end position="118"/>
    </location>
</feature>
<dbReference type="InterPro" id="IPR012544">
    <property type="entry name" value="PHb"/>
</dbReference>
<evidence type="ECO:0000313" key="3">
    <source>
        <dbReference type="Proteomes" id="UP000659767"/>
    </source>
</evidence>
<dbReference type="Pfam" id="PF08000">
    <property type="entry name" value="bPH_1"/>
    <property type="match status" value="1"/>
</dbReference>
<gene>
    <name evidence="2" type="ORF">GCM10010253_26170</name>
</gene>
<comment type="caution">
    <text evidence="2">The sequence shown here is derived from an EMBL/GenBank/DDBJ whole genome shotgun (WGS) entry which is preliminary data.</text>
</comment>
<accession>A0ABQ2T3F2</accession>
<keyword evidence="3" id="KW-1185">Reference proteome</keyword>
<dbReference type="PANTHER" id="PTHR35796:SF3">
    <property type="entry name" value="BHLH DOMAIN-CONTAINING PROTEIN"/>
    <property type="match status" value="1"/>
</dbReference>
<proteinExistence type="predicted"/>
<organism evidence="2 3">
    <name type="scientific">Streptomyces badius</name>
    <dbReference type="NCBI Taxonomy" id="1941"/>
    <lineage>
        <taxon>Bacteria</taxon>
        <taxon>Bacillati</taxon>
        <taxon>Actinomycetota</taxon>
        <taxon>Actinomycetes</taxon>
        <taxon>Kitasatosporales</taxon>
        <taxon>Streptomycetaceae</taxon>
        <taxon>Streptomyces</taxon>
    </lineage>
</organism>
<name>A0ABQ2T3F2_STRBA</name>
<protein>
    <recommendedName>
        <fullName evidence="1">Bacterial Pleckstrin homology domain-containing protein</fullName>
    </recommendedName>
</protein>
<dbReference type="EMBL" id="BMSZ01000006">
    <property type="protein sequence ID" value="GGS50580.1"/>
    <property type="molecule type" value="Genomic_DNA"/>
</dbReference>